<feature type="region of interest" description="Disordered" evidence="1">
    <location>
        <begin position="1"/>
        <end position="23"/>
    </location>
</feature>
<feature type="region of interest" description="Disordered" evidence="1">
    <location>
        <begin position="988"/>
        <end position="1014"/>
    </location>
</feature>
<reference evidence="2 3" key="1">
    <citation type="submission" date="2023-02" db="EMBL/GenBank/DDBJ databases">
        <title>LHISI_Scaffold_Assembly.</title>
        <authorList>
            <person name="Stuart O.P."/>
            <person name="Cleave R."/>
            <person name="Magrath M.J.L."/>
            <person name="Mikheyev A.S."/>
        </authorList>
    </citation>
    <scope>NUCLEOTIDE SEQUENCE [LARGE SCALE GENOMIC DNA]</scope>
    <source>
        <strain evidence="2">Daus_M_001</strain>
        <tissue evidence="2">Leg muscle</tissue>
    </source>
</reference>
<dbReference type="Proteomes" id="UP001159363">
    <property type="component" value="Chromosome 2"/>
</dbReference>
<name>A0ABQ9IAM3_9NEOP</name>
<evidence type="ECO:0000313" key="2">
    <source>
        <dbReference type="EMBL" id="KAJ8893715.1"/>
    </source>
</evidence>
<feature type="region of interest" description="Disordered" evidence="1">
    <location>
        <begin position="766"/>
        <end position="785"/>
    </location>
</feature>
<protein>
    <submittedName>
        <fullName evidence="2">Uncharacterized protein</fullName>
    </submittedName>
</protein>
<feature type="region of interest" description="Disordered" evidence="1">
    <location>
        <begin position="264"/>
        <end position="298"/>
    </location>
</feature>
<proteinExistence type="predicted"/>
<sequence>MEQRRNARAGETVDPRENLPTSSIVRHDFHLQKSGSDPAGIEPGSPWWEASKPTVPQIGGAPTDCGTGGRRVLRNTKVKHTLILQTQAVNAGQQNGVTGQQLVGTPFASQRLLTYLQPCSNPAGPRAANQGPGTPKSRETSNHFAYVYLNTLCSRPDTDWCAVEGNMGTFAQLVGTAFGQHAAKALKYSVTHCADPCLHGLWLLSSRLLFATSDCQVERAEGCISARGSLVPSSAPPAGTTLKIRAEEGRRLLIAVLRDKTFSSRRRDGTERRNPPPPPTSSNPLTHTHSSGHFTSSCPSTTTWVVPLMLTYYKISDWLREALEVDLVYSREKFPFGWAANKRRASRLAILLACTAEVRRGMSVNTFLKSAAAITSLGTAVAERLAFSPHTKAKRVQTPAGSPDNAVGQRVFSGISHFPRHFIPKLDVVTIRTRSINFWFRRRQLTSSNRWAFSFRGLEASSRSGMAGAFVLEATYQGSDLVRGFKVAVLGRGAGGWKWRLEYASLTRYINLNDSVVKGSGEIWVALNIEVLRADERERVEYGAASDCKGWGNRIFPRKPTNQRYRPARFNNKHLALRRRAADKLPVTRFAEQMRAARELSARPSPLSRTGFDSRWFAPGFSYVGIVEDNDAGRRVFSRIPCFPRSCIPALLQFHLISPSALKISFSSAAQISQLTSRKIPENRLSHVWWMYPVPRLGYHRGLPRAFPSLRWGVVPELSDGECWSGGCVPGGESGALAFPFYPSPCPLVGSLMRVHRPAGVLTGQETPAVKHPCRQPSLPPPTARSSSLHLLVKHSTRIIAVSAVELWLDTPAKWRHWPQTCPKAVRQSLPGNLPAGIEVKNTRTVPKASRSQSENGYAHMKEAASPFRLCLLAYSVLFAQFAHWLSFGDRRRAAREVTDGREICQCERHSGEENECRLDYWTDCVSEDITNDGNRQTESALMMSVRPGLFLEPRGVNQRMGTPTSKEVPRHLASLYVSTVCLVSVRPSRDSNRRGNKETRGRGKVGGLHVRRRGRNGGGLIVVARRRLQGRYITPPPPPSFTPAVSQRPHKHTHTHISTLGAQERPNSRLNPVPPSPIGATMRLEKRRRGPGPPRAMIGRTAATHYCILSPGAGRCHYSAAVRIGVSTSTPVFITARCDSAKPTSEQLASACTGDWSCGCDATGRRIFSGISRLPRPCIPTPLHTPLVTPSSALMTPIQDLGCSKKATSCRLRKVERTPEIGDPPAGSCVFVYFATSTQLSFGFRKIIINGMRGWRVCTRGGAVIGTGTAGCAWGDSGPAYQVGDQQPAVGPSGELRV</sequence>
<dbReference type="EMBL" id="JARBHB010000002">
    <property type="protein sequence ID" value="KAJ8893715.1"/>
    <property type="molecule type" value="Genomic_DNA"/>
</dbReference>
<organism evidence="2 3">
    <name type="scientific">Dryococelus australis</name>
    <dbReference type="NCBI Taxonomy" id="614101"/>
    <lineage>
        <taxon>Eukaryota</taxon>
        <taxon>Metazoa</taxon>
        <taxon>Ecdysozoa</taxon>
        <taxon>Arthropoda</taxon>
        <taxon>Hexapoda</taxon>
        <taxon>Insecta</taxon>
        <taxon>Pterygota</taxon>
        <taxon>Neoptera</taxon>
        <taxon>Polyneoptera</taxon>
        <taxon>Phasmatodea</taxon>
        <taxon>Verophasmatodea</taxon>
        <taxon>Anareolatae</taxon>
        <taxon>Phasmatidae</taxon>
        <taxon>Eurycanthinae</taxon>
        <taxon>Dryococelus</taxon>
    </lineage>
</organism>
<feature type="region of interest" description="Disordered" evidence="1">
    <location>
        <begin position="1054"/>
        <end position="1081"/>
    </location>
</feature>
<keyword evidence="3" id="KW-1185">Reference proteome</keyword>
<evidence type="ECO:0000313" key="3">
    <source>
        <dbReference type="Proteomes" id="UP001159363"/>
    </source>
</evidence>
<evidence type="ECO:0000256" key="1">
    <source>
        <dbReference type="SAM" id="MobiDB-lite"/>
    </source>
</evidence>
<gene>
    <name evidence="2" type="ORF">PR048_006315</name>
</gene>
<feature type="compositionally biased region" description="Low complexity" evidence="1">
    <location>
        <begin position="282"/>
        <end position="297"/>
    </location>
</feature>
<comment type="caution">
    <text evidence="2">The sequence shown here is derived from an EMBL/GenBank/DDBJ whole genome shotgun (WGS) entry which is preliminary data.</text>
</comment>
<accession>A0ABQ9IAM3</accession>
<feature type="compositionally biased region" description="Basic and acidic residues" evidence="1">
    <location>
        <begin position="264"/>
        <end position="274"/>
    </location>
</feature>
<feature type="compositionally biased region" description="Basic and acidic residues" evidence="1">
    <location>
        <begin position="988"/>
        <end position="1002"/>
    </location>
</feature>